<proteinExistence type="predicted"/>
<dbReference type="GO" id="GO:0016831">
    <property type="term" value="F:carboxy-lyase activity"/>
    <property type="evidence" value="ECO:0007669"/>
    <property type="project" value="InterPro"/>
</dbReference>
<dbReference type="PANTHER" id="PTHR21240">
    <property type="entry name" value="2-AMINO-3-CARBOXYLMUCONATE-6-SEMIALDEHYDE DECARBOXYLASE"/>
    <property type="match status" value="1"/>
</dbReference>
<dbReference type="Pfam" id="PF04909">
    <property type="entry name" value="Amidohydro_2"/>
    <property type="match status" value="1"/>
</dbReference>
<dbReference type="PANTHER" id="PTHR21240:SF19">
    <property type="entry name" value="CATALYTIC_ HYDROLASE"/>
    <property type="match status" value="1"/>
</dbReference>
<dbReference type="InterPro" id="IPR032466">
    <property type="entry name" value="Metal_Hydrolase"/>
</dbReference>
<gene>
    <name evidence="3" type="ORF">METZ01_LOCUS377587</name>
</gene>
<protein>
    <recommendedName>
        <fullName evidence="2">Amidohydrolase-related domain-containing protein</fullName>
    </recommendedName>
</protein>
<name>A0A382TS12_9ZZZZ</name>
<dbReference type="SUPFAM" id="SSF51556">
    <property type="entry name" value="Metallo-dependent hydrolases"/>
    <property type="match status" value="1"/>
</dbReference>
<evidence type="ECO:0000259" key="2">
    <source>
        <dbReference type="Pfam" id="PF04909"/>
    </source>
</evidence>
<feature type="non-terminal residue" evidence="3">
    <location>
        <position position="267"/>
    </location>
</feature>
<feature type="domain" description="Amidohydrolase-related" evidence="2">
    <location>
        <begin position="4"/>
        <end position="256"/>
    </location>
</feature>
<dbReference type="InterPro" id="IPR006680">
    <property type="entry name" value="Amidohydro-rel"/>
</dbReference>
<sequence length="267" mass="30733">MNVIDSHLHLFKAYSKDYPRPIHPGLADEEREVVAQELIVEMEKAGVDKAIVVPLGAEDHYISELLKEYPGKFATVGIYDADAPDQAENLDQRIEESSIQGIRVGFVDLEASPDDDPEKYAMFPVFKLMAERRLKVWFYAESRQVEMFDRVLERLPELEAIFNHCGFMVSLDNLSIDQHARPHFDTQIPPPTLDLLERIAANPKTYVHFSGQYAFSHDPYPYPDMNSVSKRLLKIFGPERILWASDFPWILKIPGYVEQLELVEKLL</sequence>
<keyword evidence="1" id="KW-0456">Lyase</keyword>
<dbReference type="InterPro" id="IPR032465">
    <property type="entry name" value="ACMSD"/>
</dbReference>
<reference evidence="3" key="1">
    <citation type="submission" date="2018-05" db="EMBL/GenBank/DDBJ databases">
        <authorList>
            <person name="Lanie J.A."/>
            <person name="Ng W.-L."/>
            <person name="Kazmierczak K.M."/>
            <person name="Andrzejewski T.M."/>
            <person name="Davidsen T.M."/>
            <person name="Wayne K.J."/>
            <person name="Tettelin H."/>
            <person name="Glass J.I."/>
            <person name="Rusch D."/>
            <person name="Podicherti R."/>
            <person name="Tsui H.-C.T."/>
            <person name="Winkler M.E."/>
        </authorList>
    </citation>
    <scope>NUCLEOTIDE SEQUENCE</scope>
</reference>
<dbReference type="Gene3D" id="3.20.20.140">
    <property type="entry name" value="Metal-dependent hydrolases"/>
    <property type="match status" value="1"/>
</dbReference>
<dbReference type="AlphaFoldDB" id="A0A382TS12"/>
<evidence type="ECO:0000256" key="1">
    <source>
        <dbReference type="ARBA" id="ARBA00023239"/>
    </source>
</evidence>
<accession>A0A382TS12</accession>
<organism evidence="3">
    <name type="scientific">marine metagenome</name>
    <dbReference type="NCBI Taxonomy" id="408172"/>
    <lineage>
        <taxon>unclassified sequences</taxon>
        <taxon>metagenomes</taxon>
        <taxon>ecological metagenomes</taxon>
    </lineage>
</organism>
<dbReference type="EMBL" id="UINC01138652">
    <property type="protein sequence ID" value="SVD24733.1"/>
    <property type="molecule type" value="Genomic_DNA"/>
</dbReference>
<evidence type="ECO:0000313" key="3">
    <source>
        <dbReference type="EMBL" id="SVD24733.1"/>
    </source>
</evidence>
<dbReference type="GO" id="GO:0016787">
    <property type="term" value="F:hydrolase activity"/>
    <property type="evidence" value="ECO:0007669"/>
    <property type="project" value="InterPro"/>
</dbReference>